<name>A0A917U8M7_9ACTN</name>
<dbReference type="AlphaFoldDB" id="A0A917U8M7"/>
<accession>A0A917U8M7</accession>
<proteinExistence type="predicted"/>
<evidence type="ECO:0000313" key="1">
    <source>
        <dbReference type="EMBL" id="GGM66565.1"/>
    </source>
</evidence>
<reference evidence="1" key="1">
    <citation type="journal article" date="2014" name="Int. J. Syst. Evol. Microbiol.">
        <title>Complete genome sequence of Corynebacterium casei LMG S-19264T (=DSM 44701T), isolated from a smear-ripened cheese.</title>
        <authorList>
            <consortium name="US DOE Joint Genome Institute (JGI-PGF)"/>
            <person name="Walter F."/>
            <person name="Albersmeier A."/>
            <person name="Kalinowski J."/>
            <person name="Ruckert C."/>
        </authorList>
    </citation>
    <scope>NUCLEOTIDE SEQUENCE</scope>
    <source>
        <strain evidence="1">CGMCC 4.7312</strain>
    </source>
</reference>
<dbReference type="Proteomes" id="UP000608890">
    <property type="component" value="Unassembled WGS sequence"/>
</dbReference>
<comment type="caution">
    <text evidence="1">The sequence shown here is derived from an EMBL/GenBank/DDBJ whole genome shotgun (WGS) entry which is preliminary data.</text>
</comment>
<dbReference type="EMBL" id="BMNB01000052">
    <property type="protein sequence ID" value="GGM66565.1"/>
    <property type="molecule type" value="Genomic_DNA"/>
</dbReference>
<keyword evidence="2" id="KW-1185">Reference proteome</keyword>
<reference evidence="1" key="2">
    <citation type="submission" date="2020-09" db="EMBL/GenBank/DDBJ databases">
        <authorList>
            <person name="Sun Q."/>
            <person name="Zhou Y."/>
        </authorList>
    </citation>
    <scope>NUCLEOTIDE SEQUENCE</scope>
    <source>
        <strain evidence="1">CGMCC 4.7312</strain>
    </source>
</reference>
<evidence type="ECO:0000313" key="2">
    <source>
        <dbReference type="Proteomes" id="UP000608890"/>
    </source>
</evidence>
<gene>
    <name evidence="1" type="ORF">GCM10011608_59830</name>
</gene>
<organism evidence="1 2">
    <name type="scientific">Micromonospora sonchi</name>
    <dbReference type="NCBI Taxonomy" id="1763543"/>
    <lineage>
        <taxon>Bacteria</taxon>
        <taxon>Bacillati</taxon>
        <taxon>Actinomycetota</taxon>
        <taxon>Actinomycetes</taxon>
        <taxon>Micromonosporales</taxon>
        <taxon>Micromonosporaceae</taxon>
        <taxon>Micromonospora</taxon>
    </lineage>
</organism>
<protein>
    <submittedName>
        <fullName evidence="1">Uncharacterized protein</fullName>
    </submittedName>
</protein>
<sequence length="103" mass="11261">MAWRLPRLRLRRWTPSEGPSVAAAITTRVFDRSTGEPVKGVCVLVMPALTFRLPNTCPTRSGGGGRATLRVPEPGQYNLLALPKHSETPVVVRRNRGSQVSIS</sequence>